<dbReference type="EMBL" id="JACJSK010000002">
    <property type="protein sequence ID" value="MBD2542596.1"/>
    <property type="molecule type" value="Genomic_DNA"/>
</dbReference>
<evidence type="ECO:0000313" key="1">
    <source>
        <dbReference type="EMBL" id="MBD2542596.1"/>
    </source>
</evidence>
<dbReference type="Pfam" id="PF03683">
    <property type="entry name" value="UPF0175"/>
    <property type="match status" value="1"/>
</dbReference>
<proteinExistence type="predicted"/>
<dbReference type="RefSeq" id="WP_072160625.1">
    <property type="nucleotide sequence ID" value="NZ_JACJSK010000002.1"/>
</dbReference>
<comment type="caution">
    <text evidence="1">The sequence shown here is derived from an EMBL/GenBank/DDBJ whole genome shotgun (WGS) entry which is preliminary data.</text>
</comment>
<dbReference type="Proteomes" id="UP000641954">
    <property type="component" value="Unassembled WGS sequence"/>
</dbReference>
<protein>
    <submittedName>
        <fullName evidence="1">UPF0175 family protein</fullName>
    </submittedName>
</protein>
<gene>
    <name evidence="1" type="ORF">H6G72_01665</name>
</gene>
<accession>A0ABR8EAE1</accession>
<organism evidence="1 2">
    <name type="scientific">Planktothricoides raciborskii FACHB-1370</name>
    <dbReference type="NCBI Taxonomy" id="2949576"/>
    <lineage>
        <taxon>Bacteria</taxon>
        <taxon>Bacillati</taxon>
        <taxon>Cyanobacteriota</taxon>
        <taxon>Cyanophyceae</taxon>
        <taxon>Oscillatoriophycideae</taxon>
        <taxon>Oscillatoriales</taxon>
        <taxon>Oscillatoriaceae</taxon>
        <taxon>Planktothricoides</taxon>
    </lineage>
</organism>
<dbReference type="InterPro" id="IPR005368">
    <property type="entry name" value="UPF0175"/>
</dbReference>
<evidence type="ECO:0000313" key="2">
    <source>
        <dbReference type="Proteomes" id="UP000641954"/>
    </source>
</evidence>
<sequence length="96" mass="11139">MRKAVQITLEISDEAIAQASQLSDADWFREIAIAQRLGTRIALFQKELITLGRGSKIARMHPIEFQQLLASRGICIHYDMEEFEEDIQHLRDRGWL</sequence>
<name>A0ABR8EAE1_9CYAN</name>
<reference evidence="1 2" key="1">
    <citation type="journal article" date="2020" name="ISME J.">
        <title>Comparative genomics reveals insights into cyanobacterial evolution and habitat adaptation.</title>
        <authorList>
            <person name="Chen M.Y."/>
            <person name="Teng W.K."/>
            <person name="Zhao L."/>
            <person name="Hu C.X."/>
            <person name="Zhou Y.K."/>
            <person name="Han B.P."/>
            <person name="Song L.R."/>
            <person name="Shu W.S."/>
        </authorList>
    </citation>
    <scope>NUCLEOTIDE SEQUENCE [LARGE SCALE GENOMIC DNA]</scope>
    <source>
        <strain evidence="1 2">FACHB-1370</strain>
    </source>
</reference>
<keyword evidence="2" id="KW-1185">Reference proteome</keyword>